<dbReference type="Proteomes" id="UP001164549">
    <property type="component" value="Segment"/>
</dbReference>
<feature type="compositionally biased region" description="Polar residues" evidence="1">
    <location>
        <begin position="69"/>
        <end position="80"/>
    </location>
</feature>
<dbReference type="EMBL" id="ON932079">
    <property type="protein sequence ID" value="UYA98681.1"/>
    <property type="molecule type" value="Genomic_DNA"/>
</dbReference>
<proteinExistence type="predicted"/>
<evidence type="ECO:0000313" key="3">
    <source>
        <dbReference type="Proteomes" id="UP001164549"/>
    </source>
</evidence>
<accession>A0A9X9JQH6</accession>
<evidence type="ECO:0000313" key="2">
    <source>
        <dbReference type="EMBL" id="UYA98681.1"/>
    </source>
</evidence>
<name>A0A9X9JQH6_9CAUD</name>
<keyword evidence="3" id="KW-1185">Reference proteome</keyword>
<feature type="region of interest" description="Disordered" evidence="1">
    <location>
        <begin position="265"/>
        <end position="291"/>
    </location>
</feature>
<reference evidence="2" key="1">
    <citation type="submission" date="2022-07" db="EMBL/GenBank/DDBJ databases">
        <title>Comparative analysis of new lytic phages for the biological control of phytopathogenic Xanthomonas spp.</title>
        <authorList>
            <person name="Domingo-Calap M.L."/>
            <person name="Bernabeu-Gimeno M."/>
            <person name="Aure C.M."/>
            <person name="Marco-Noales E."/>
            <person name="Domingo-Calap P."/>
        </authorList>
    </citation>
    <scope>NUCLEOTIDE SEQUENCE</scope>
</reference>
<organism evidence="2 3">
    <name type="scientific">Xanthomonas phage vB_Xar_IVIA-DoCa5</name>
    <dbReference type="NCBI Taxonomy" id="2975532"/>
    <lineage>
        <taxon>Viruses</taxon>
        <taxon>Duplodnaviria</taxon>
        <taxon>Heunggongvirae</taxon>
        <taxon>Uroviricota</taxon>
        <taxon>Caudoviricetes</taxon>
        <taxon>Mesyanzhinovviridae</taxon>
        <taxon>Bradleyvirinae</taxon>
        <taxon>Docaquintavirus</taxon>
        <taxon>Docaquintavirus doca5</taxon>
    </lineage>
</organism>
<gene>
    <name evidence="2" type="ORF">IVIADoCa5_11</name>
</gene>
<evidence type="ECO:0000256" key="1">
    <source>
        <dbReference type="SAM" id="MobiDB-lite"/>
    </source>
</evidence>
<sequence length="324" mass="35057">MLAIPLNLKKENAMHREYEDHPSDEFLDAFAEEISLDGVTSRGRAEQLAMHHLHHGLEPESHRRAASRGWSTKVGSSATATVPRGGSPWTNAEDRDLRAAAAKSNDLGQIAKVHGRTETAIACRLEHLGYDRDALIAMDFADVELRVVSHMIANNTNGADKMKMTANRLMLLLAAYRGSLDSEPRTRTTAPDLCFLTVEGLLSQDGFGGHFITDEGRTTVEGVLGKTSTSNSRSGASTSWAGGRNTSVLDDQRFFLVASGDCMKGGPHGRPQLKKPPTTVQSSSADAEREAKRLAGISRGEKFFVLQATSVHEVAPAPATSRRL</sequence>
<feature type="region of interest" description="Disordered" evidence="1">
    <location>
        <begin position="69"/>
        <end position="92"/>
    </location>
</feature>
<protein>
    <submittedName>
        <fullName evidence="2">Uncharacterized protein</fullName>
    </submittedName>
</protein>